<proteinExistence type="predicted"/>
<reference evidence="1 2" key="1">
    <citation type="submission" date="2020-01" db="EMBL/GenBank/DDBJ databases">
        <title>Complete genome sequence of a human oral phylogroup 1 Treponema sp. strain ATCC 700766, originally isolated from periodontitis dental plaque.</title>
        <authorList>
            <person name="Chan Y."/>
            <person name="Huo Y.-B."/>
            <person name="Yu X.-L."/>
            <person name="Zeng H."/>
            <person name="Leung W.-K."/>
            <person name="Watt R.M."/>
        </authorList>
    </citation>
    <scope>NUCLEOTIDE SEQUENCE [LARGE SCALE GENOMIC DNA]</scope>
    <source>
        <strain evidence="1 2">OMZ 804</strain>
    </source>
</reference>
<dbReference type="RefSeq" id="WP_162663095.1">
    <property type="nucleotide sequence ID" value="NZ_CP048020.1"/>
</dbReference>
<dbReference type="Proteomes" id="UP000464374">
    <property type="component" value="Chromosome"/>
</dbReference>
<sequence length="162" mass="18735">MKTDASVEIVRWQGNELTVRLPGEIDKKQMDFYIQHRRELYKRNMKKNKRPFHYPLIELLLSDKYKKRTTGKNSQNTKLHGMIRAIANDTGNDFEMVKYVIKQKAMNELGYPTMRGDDGEPVWNALLNEPFPQSEADCTTVEESLLIEAAYLIAAENGIVLN</sequence>
<evidence type="ECO:0000313" key="1">
    <source>
        <dbReference type="EMBL" id="QHX42865.1"/>
    </source>
</evidence>
<dbReference type="EMBL" id="CP048020">
    <property type="protein sequence ID" value="QHX42865.1"/>
    <property type="molecule type" value="Genomic_DNA"/>
</dbReference>
<dbReference type="KEGG" id="trz:GWP43_04720"/>
<organism evidence="1 2">
    <name type="scientific">Treponema vincentii</name>
    <dbReference type="NCBI Taxonomy" id="69710"/>
    <lineage>
        <taxon>Bacteria</taxon>
        <taxon>Pseudomonadati</taxon>
        <taxon>Spirochaetota</taxon>
        <taxon>Spirochaetia</taxon>
        <taxon>Spirochaetales</taxon>
        <taxon>Treponemataceae</taxon>
        <taxon>Treponema</taxon>
    </lineage>
</organism>
<dbReference type="AlphaFoldDB" id="A0A6P1XZR7"/>
<accession>A0A6P1XZR7</accession>
<protein>
    <submittedName>
        <fullName evidence="1">Uncharacterized protein</fullName>
    </submittedName>
</protein>
<evidence type="ECO:0000313" key="2">
    <source>
        <dbReference type="Proteomes" id="UP000464374"/>
    </source>
</evidence>
<gene>
    <name evidence="1" type="ORF">GWP43_04720</name>
</gene>
<name>A0A6P1XZR7_9SPIR</name>